<organism evidence="3 4">
    <name type="scientific">Oculimacula yallundae</name>
    <dbReference type="NCBI Taxonomy" id="86028"/>
    <lineage>
        <taxon>Eukaryota</taxon>
        <taxon>Fungi</taxon>
        <taxon>Dikarya</taxon>
        <taxon>Ascomycota</taxon>
        <taxon>Pezizomycotina</taxon>
        <taxon>Leotiomycetes</taxon>
        <taxon>Helotiales</taxon>
        <taxon>Ploettnerulaceae</taxon>
        <taxon>Oculimacula</taxon>
    </lineage>
</organism>
<dbReference type="InterPro" id="IPR036282">
    <property type="entry name" value="Glutathione-S-Trfase_C_sf"/>
</dbReference>
<dbReference type="SUPFAM" id="SSF47616">
    <property type="entry name" value="GST C-terminal domain-like"/>
    <property type="match status" value="1"/>
</dbReference>
<dbReference type="SFLD" id="SFLDS00019">
    <property type="entry name" value="Glutathione_Transferase_(cytos"/>
    <property type="match status" value="1"/>
</dbReference>
<dbReference type="PANTHER" id="PTHR11571">
    <property type="entry name" value="GLUTATHIONE S-TRANSFERASE"/>
    <property type="match status" value="1"/>
</dbReference>
<dbReference type="InterPro" id="IPR050213">
    <property type="entry name" value="GST_superfamily"/>
</dbReference>
<dbReference type="InterPro" id="IPR010987">
    <property type="entry name" value="Glutathione-S-Trfase_C-like"/>
</dbReference>
<evidence type="ECO:0000313" key="4">
    <source>
        <dbReference type="Proteomes" id="UP001595075"/>
    </source>
</evidence>
<name>A0ABR4C671_9HELO</name>
<proteinExistence type="predicted"/>
<dbReference type="SUPFAM" id="SSF52833">
    <property type="entry name" value="Thioredoxin-like"/>
    <property type="match status" value="1"/>
</dbReference>
<dbReference type="InterPro" id="IPR040079">
    <property type="entry name" value="Glutathione_S-Trfase"/>
</dbReference>
<reference evidence="3 4" key="1">
    <citation type="journal article" date="2024" name="Commun. Biol.">
        <title>Comparative genomic analysis of thermophilic fungi reveals convergent evolutionary adaptations and gene losses.</title>
        <authorList>
            <person name="Steindorff A.S."/>
            <person name="Aguilar-Pontes M.V."/>
            <person name="Robinson A.J."/>
            <person name="Andreopoulos B."/>
            <person name="LaButti K."/>
            <person name="Kuo A."/>
            <person name="Mondo S."/>
            <person name="Riley R."/>
            <person name="Otillar R."/>
            <person name="Haridas S."/>
            <person name="Lipzen A."/>
            <person name="Grimwood J."/>
            <person name="Schmutz J."/>
            <person name="Clum A."/>
            <person name="Reid I.D."/>
            <person name="Moisan M.C."/>
            <person name="Butler G."/>
            <person name="Nguyen T.T.M."/>
            <person name="Dewar K."/>
            <person name="Conant G."/>
            <person name="Drula E."/>
            <person name="Henrissat B."/>
            <person name="Hansel C."/>
            <person name="Singer S."/>
            <person name="Hutchinson M.I."/>
            <person name="de Vries R.P."/>
            <person name="Natvig D.O."/>
            <person name="Powell A.J."/>
            <person name="Tsang A."/>
            <person name="Grigoriev I.V."/>
        </authorList>
    </citation>
    <scope>NUCLEOTIDE SEQUENCE [LARGE SCALE GENOMIC DNA]</scope>
    <source>
        <strain evidence="3 4">CBS 494.80</strain>
    </source>
</reference>
<evidence type="ECO:0000313" key="3">
    <source>
        <dbReference type="EMBL" id="KAL2065414.1"/>
    </source>
</evidence>
<dbReference type="InterPro" id="IPR036249">
    <property type="entry name" value="Thioredoxin-like_sf"/>
</dbReference>
<evidence type="ECO:0000259" key="2">
    <source>
        <dbReference type="PROSITE" id="PS50405"/>
    </source>
</evidence>
<feature type="domain" description="GST C-terminal" evidence="2">
    <location>
        <begin position="111"/>
        <end position="235"/>
    </location>
</feature>
<comment type="caution">
    <text evidence="3">The sequence shown here is derived from an EMBL/GenBank/DDBJ whole genome shotgun (WGS) entry which is preliminary data.</text>
</comment>
<dbReference type="PANTHER" id="PTHR11571:SF150">
    <property type="entry name" value="GLUTATHIONE S-TRANSFERASE"/>
    <property type="match status" value="1"/>
</dbReference>
<evidence type="ECO:0008006" key="5">
    <source>
        <dbReference type="Google" id="ProtNLM"/>
    </source>
</evidence>
<gene>
    <name evidence="3" type="ORF">VTL71DRAFT_3084</name>
</gene>
<sequence length="235" mass="26767">MPHSLTYGTESAANKAIGGIPTIHYFDFQSRGRGQAKPIETYISWDAGAAYKDIRYTFEEWPEHKRSGPIAEMNPTGNIPIIEMPNGKILTQSYAILRHWGRQMGGYDGKTEDEKYWVDAICDIVVDWRTLFITAFFSDNQKEDYPKHQQGDRARYLKAIETHLKGSDISSRGPFVAGKEITYADLVLFQVLHDENLIQDGRKGLQEFPRLVQLVDAVQSRPNIKKFFSSDAYLG</sequence>
<dbReference type="Pfam" id="PF14497">
    <property type="entry name" value="GST_C_3"/>
    <property type="match status" value="1"/>
</dbReference>
<dbReference type="PROSITE" id="PS50405">
    <property type="entry name" value="GST_CTER"/>
    <property type="match status" value="1"/>
</dbReference>
<dbReference type="InterPro" id="IPR004045">
    <property type="entry name" value="Glutathione_S-Trfase_N"/>
</dbReference>
<dbReference type="Pfam" id="PF02798">
    <property type="entry name" value="GST_N"/>
    <property type="match status" value="1"/>
</dbReference>
<dbReference type="InterPro" id="IPR004046">
    <property type="entry name" value="GST_C"/>
</dbReference>
<protein>
    <recommendedName>
        <fullName evidence="5">Glutathione S-transferase</fullName>
    </recommendedName>
</protein>
<dbReference type="EMBL" id="JAZHXI010000012">
    <property type="protein sequence ID" value="KAL2065414.1"/>
    <property type="molecule type" value="Genomic_DNA"/>
</dbReference>
<evidence type="ECO:0000259" key="1">
    <source>
        <dbReference type="PROSITE" id="PS50404"/>
    </source>
</evidence>
<keyword evidence="4" id="KW-1185">Reference proteome</keyword>
<dbReference type="Gene3D" id="1.20.1050.130">
    <property type="match status" value="1"/>
</dbReference>
<dbReference type="Proteomes" id="UP001595075">
    <property type="component" value="Unassembled WGS sequence"/>
</dbReference>
<accession>A0ABR4C671</accession>
<feature type="domain" description="GST N-terminal" evidence="1">
    <location>
        <begin position="19"/>
        <end position="108"/>
    </location>
</feature>
<dbReference type="CDD" id="cd03192">
    <property type="entry name" value="GST_C_Sigma_like"/>
    <property type="match status" value="1"/>
</dbReference>
<dbReference type="PROSITE" id="PS50404">
    <property type="entry name" value="GST_NTER"/>
    <property type="match status" value="1"/>
</dbReference>